<dbReference type="PRINTS" id="PR01043">
    <property type="entry name" value="TRNASYNTHGLY"/>
</dbReference>
<keyword evidence="7" id="KW-0030">Aminoacyl-tRNA synthetase</keyword>
<dbReference type="Pfam" id="PF03129">
    <property type="entry name" value="HGTP_anticodon"/>
    <property type="match status" value="1"/>
</dbReference>
<dbReference type="InterPro" id="IPR027031">
    <property type="entry name" value="Gly-tRNA_synthase/POLG2"/>
</dbReference>
<dbReference type="AlphaFoldDB" id="D2V7H3"/>
<dbReference type="SUPFAM" id="SSF55681">
    <property type="entry name" value="Class II aaRS and biotin synthetases"/>
    <property type="match status" value="1"/>
</dbReference>
<dbReference type="InterPro" id="IPR002314">
    <property type="entry name" value="aa-tRNA-synt_IIb"/>
</dbReference>
<evidence type="ECO:0000256" key="4">
    <source>
        <dbReference type="ARBA" id="ARBA00022741"/>
    </source>
</evidence>
<name>D2V7H3_NAEGR</name>
<dbReference type="CDD" id="cd00774">
    <property type="entry name" value="GlyRS-like_core"/>
    <property type="match status" value="1"/>
</dbReference>
<dbReference type="InterPro" id="IPR045864">
    <property type="entry name" value="aa-tRNA-synth_II/BPL/LPL"/>
</dbReference>
<dbReference type="VEuPathDB" id="AmoebaDB:NAEGRDRAFT_64802"/>
<feature type="domain" description="Aminoacyl-transfer RNA synthetases class-II family profile" evidence="8">
    <location>
        <begin position="63"/>
        <end position="424"/>
    </location>
</feature>
<dbReference type="eggNOG" id="KOG2298">
    <property type="taxonomic scope" value="Eukaryota"/>
</dbReference>
<dbReference type="EMBL" id="GG738855">
    <property type="protein sequence ID" value="EFC47251.1"/>
    <property type="molecule type" value="Genomic_DNA"/>
</dbReference>
<dbReference type="SUPFAM" id="SSF52954">
    <property type="entry name" value="Class II aaRS ABD-related"/>
    <property type="match status" value="1"/>
</dbReference>
<keyword evidence="4" id="KW-0547">Nucleotide-binding</keyword>
<dbReference type="InterPro" id="IPR006195">
    <property type="entry name" value="aa-tRNA-synth_II"/>
</dbReference>
<proteinExistence type="inferred from homology"/>
<dbReference type="OMA" id="LELQFFT"/>
<dbReference type="KEGG" id="ngr:NAEGRDRAFT_64802"/>
<dbReference type="PANTHER" id="PTHR10745:SF8">
    <property type="entry name" value="DNA POLYMERASE SUBUNIT GAMMA-2, MITOCHONDRIAL"/>
    <property type="match status" value="1"/>
</dbReference>
<sequence>MMQQSKRLVKNKQLANHHLFANGLINSSTNSTIRKFNNCKFNHSEKKKETPSTSDDYHPSLNDFVAFCKRRGFAYQGSSLYGGLSGSFDYGTIGAQLKKNLKDLWWKDFVELRRDCVGIDTPIILHSKVWEKSGHIGNFTDPMVTCLSCHSRFEVENLLKRQQNPETKPTIDKMETAKEKIEWMNQNSSQVTCPCEKKANSWDKIRNFDMLFKTMYGPIEKEENTAYLRPETAQGIFINFNNVITTSRKRLPLGVGQIGKAFRNEISPRDFIFRQREFEQMELEYFCHPTQSSDYFKYWVNFCHEWLLKYGLKKDNVRIYTKTQDLAHYSKETSDIEYLFPFGWSEIWGIANRTDYDLQAHVQPSKKDKHTFEYVDPQTNEKYVPHVVEPSAGADRVLFAFLYDAYNVEEVPGEEKRVVLKIHPDLAPYKFAVFPLQKKPVELMSKAEEIYSQLASVVSTDYDVSSSIGVLYRRHDEIGTPYCITIDHQTLKDNTVTVRDRDTMKQIRMNINDIVTNPLHLLKNNPFN</sequence>
<comment type="similarity">
    <text evidence="1">Belongs to the class-II aminoacyl-tRNA synthetase family.</text>
</comment>
<dbReference type="CDD" id="cd00858">
    <property type="entry name" value="GlyRS_anticodon"/>
    <property type="match status" value="1"/>
</dbReference>
<dbReference type="GO" id="GO:0006426">
    <property type="term" value="P:glycyl-tRNA aminoacylation"/>
    <property type="evidence" value="ECO:0007669"/>
    <property type="project" value="InterPro"/>
</dbReference>
<keyword evidence="3" id="KW-0436">Ligase</keyword>
<evidence type="ECO:0000256" key="3">
    <source>
        <dbReference type="ARBA" id="ARBA00022598"/>
    </source>
</evidence>
<gene>
    <name evidence="9" type="ORF">NAEGRDRAFT_64802</name>
</gene>
<dbReference type="OrthoDB" id="57698at2759"/>
<dbReference type="GO" id="GO:0005524">
    <property type="term" value="F:ATP binding"/>
    <property type="evidence" value="ECO:0007669"/>
    <property type="project" value="UniProtKB-KW"/>
</dbReference>
<accession>D2V7H3</accession>
<organism evidence="10">
    <name type="scientific">Naegleria gruberi</name>
    <name type="common">Amoeba</name>
    <dbReference type="NCBI Taxonomy" id="5762"/>
    <lineage>
        <taxon>Eukaryota</taxon>
        <taxon>Discoba</taxon>
        <taxon>Heterolobosea</taxon>
        <taxon>Tetramitia</taxon>
        <taxon>Eutetramitia</taxon>
        <taxon>Vahlkampfiidae</taxon>
        <taxon>Naegleria</taxon>
    </lineage>
</organism>
<dbReference type="Proteomes" id="UP000006671">
    <property type="component" value="Unassembled WGS sequence"/>
</dbReference>
<evidence type="ECO:0000256" key="1">
    <source>
        <dbReference type="ARBA" id="ARBA00008226"/>
    </source>
</evidence>
<dbReference type="Pfam" id="PF00587">
    <property type="entry name" value="tRNA-synt_2b"/>
    <property type="match status" value="1"/>
</dbReference>
<evidence type="ECO:0000259" key="8">
    <source>
        <dbReference type="PROSITE" id="PS50862"/>
    </source>
</evidence>
<dbReference type="GO" id="GO:0005739">
    <property type="term" value="C:mitochondrion"/>
    <property type="evidence" value="ECO:0007669"/>
    <property type="project" value="TreeGrafter"/>
</dbReference>
<dbReference type="InterPro" id="IPR033731">
    <property type="entry name" value="GlyRS-like_core"/>
</dbReference>
<evidence type="ECO:0000256" key="5">
    <source>
        <dbReference type="ARBA" id="ARBA00022840"/>
    </source>
</evidence>
<dbReference type="GeneID" id="8847671"/>
<evidence type="ECO:0000256" key="2">
    <source>
        <dbReference type="ARBA" id="ARBA00012829"/>
    </source>
</evidence>
<evidence type="ECO:0000256" key="6">
    <source>
        <dbReference type="ARBA" id="ARBA00022917"/>
    </source>
</evidence>
<dbReference type="RefSeq" id="XP_002679995.1">
    <property type="nucleotide sequence ID" value="XM_002679949.1"/>
</dbReference>
<keyword evidence="5" id="KW-0067">ATP-binding</keyword>
<dbReference type="NCBIfam" id="TIGR00389">
    <property type="entry name" value="glyS_dimeric"/>
    <property type="match status" value="1"/>
</dbReference>
<evidence type="ECO:0000313" key="9">
    <source>
        <dbReference type="EMBL" id="EFC47251.1"/>
    </source>
</evidence>
<dbReference type="InParanoid" id="D2V7H3"/>
<dbReference type="GO" id="GO:0006264">
    <property type="term" value="P:mitochondrial DNA replication"/>
    <property type="evidence" value="ECO:0007669"/>
    <property type="project" value="TreeGrafter"/>
</dbReference>
<dbReference type="InterPro" id="IPR002315">
    <property type="entry name" value="tRNA-synt_gly"/>
</dbReference>
<dbReference type="GO" id="GO:0004820">
    <property type="term" value="F:glycine-tRNA ligase activity"/>
    <property type="evidence" value="ECO:0007669"/>
    <property type="project" value="UniProtKB-EC"/>
</dbReference>
<dbReference type="STRING" id="5762.D2V7H3"/>
<evidence type="ECO:0000313" key="10">
    <source>
        <dbReference type="Proteomes" id="UP000006671"/>
    </source>
</evidence>
<keyword evidence="10" id="KW-1185">Reference proteome</keyword>
<dbReference type="Gene3D" id="3.30.930.10">
    <property type="entry name" value="Bira Bifunctional Protein, Domain 2"/>
    <property type="match status" value="1"/>
</dbReference>
<dbReference type="EC" id="6.1.1.14" evidence="2"/>
<evidence type="ECO:0000256" key="7">
    <source>
        <dbReference type="ARBA" id="ARBA00023146"/>
    </source>
</evidence>
<dbReference type="InterPro" id="IPR004154">
    <property type="entry name" value="Anticodon-bd"/>
</dbReference>
<dbReference type="Gene3D" id="3.40.50.800">
    <property type="entry name" value="Anticodon-binding domain"/>
    <property type="match status" value="1"/>
</dbReference>
<dbReference type="PROSITE" id="PS50862">
    <property type="entry name" value="AA_TRNA_LIGASE_II"/>
    <property type="match status" value="1"/>
</dbReference>
<reference evidence="9 10" key="1">
    <citation type="journal article" date="2010" name="Cell">
        <title>The genome of Naegleria gruberi illuminates early eukaryotic versatility.</title>
        <authorList>
            <person name="Fritz-Laylin L.K."/>
            <person name="Prochnik S.E."/>
            <person name="Ginger M.L."/>
            <person name="Dacks J.B."/>
            <person name="Carpenter M.L."/>
            <person name="Field M.C."/>
            <person name="Kuo A."/>
            <person name="Paredez A."/>
            <person name="Chapman J."/>
            <person name="Pham J."/>
            <person name="Shu S."/>
            <person name="Neupane R."/>
            <person name="Cipriano M."/>
            <person name="Mancuso J."/>
            <person name="Tu H."/>
            <person name="Salamov A."/>
            <person name="Lindquist E."/>
            <person name="Shapiro H."/>
            <person name="Lucas S."/>
            <person name="Grigoriev I.V."/>
            <person name="Cande W.Z."/>
            <person name="Fulton C."/>
            <person name="Rokhsar D.S."/>
            <person name="Dawson S.C."/>
        </authorList>
    </citation>
    <scope>NUCLEOTIDE SEQUENCE [LARGE SCALE GENOMIC DNA]</scope>
    <source>
        <strain evidence="9 10">NEG-M</strain>
    </source>
</reference>
<protein>
    <recommendedName>
        <fullName evidence="2">glycine--tRNA ligase</fullName>
        <ecNumber evidence="2">6.1.1.14</ecNumber>
    </recommendedName>
</protein>
<dbReference type="NCBIfam" id="NF003211">
    <property type="entry name" value="PRK04173.1"/>
    <property type="match status" value="1"/>
</dbReference>
<dbReference type="InterPro" id="IPR036621">
    <property type="entry name" value="Anticodon-bd_dom_sf"/>
</dbReference>
<keyword evidence="6" id="KW-0648">Protein biosynthesis</keyword>
<dbReference type="PANTHER" id="PTHR10745">
    <property type="entry name" value="GLYCYL-TRNA SYNTHETASE/DNA POLYMERASE SUBUNIT GAMMA-2"/>
    <property type="match status" value="1"/>
</dbReference>